<feature type="region of interest" description="Disordered" evidence="4">
    <location>
        <begin position="1"/>
        <end position="41"/>
    </location>
</feature>
<dbReference type="EMBL" id="FMYM01000009">
    <property type="protein sequence ID" value="SDC48531.1"/>
    <property type="molecule type" value="Genomic_DNA"/>
</dbReference>
<evidence type="ECO:0000313" key="6">
    <source>
        <dbReference type="EMBL" id="SDC48531.1"/>
    </source>
</evidence>
<dbReference type="InterPro" id="IPR029026">
    <property type="entry name" value="tRNA_m1G_MTases_N"/>
</dbReference>
<dbReference type="GO" id="GO:0006396">
    <property type="term" value="P:RNA processing"/>
    <property type="evidence" value="ECO:0007669"/>
    <property type="project" value="InterPro"/>
</dbReference>
<dbReference type="NCBIfam" id="TIGR00186">
    <property type="entry name" value="rRNA_methyl_3"/>
    <property type="match status" value="1"/>
</dbReference>
<reference evidence="7" key="1">
    <citation type="submission" date="2016-09" db="EMBL/GenBank/DDBJ databases">
        <authorList>
            <person name="Varghese N."/>
            <person name="Submissions S."/>
        </authorList>
    </citation>
    <scope>NUCLEOTIDE SEQUENCE [LARGE SCALE GENOMIC DNA]</scope>
    <source>
        <strain evidence="7">25nlg</strain>
    </source>
</reference>
<keyword evidence="3 6" id="KW-0808">Transferase</keyword>
<dbReference type="STRING" id="1464122.SAMN05421737_10946"/>
<dbReference type="Gene3D" id="3.40.1280.10">
    <property type="match status" value="1"/>
</dbReference>
<dbReference type="InterPro" id="IPR004441">
    <property type="entry name" value="rRNA_MeTrfase_TrmH"/>
</dbReference>
<gene>
    <name evidence="6" type="ORF">SAMN05421737_10946</name>
</gene>
<comment type="similarity">
    <text evidence="1">Belongs to the class IV-like SAM-binding methyltransferase superfamily. RNA methyltransferase TrmH family.</text>
</comment>
<dbReference type="InterPro" id="IPR013123">
    <property type="entry name" value="SpoU_subst-bd"/>
</dbReference>
<dbReference type="SUPFAM" id="SSF75217">
    <property type="entry name" value="alpha/beta knot"/>
    <property type="match status" value="1"/>
</dbReference>
<dbReference type="GO" id="GO:0005829">
    <property type="term" value="C:cytosol"/>
    <property type="evidence" value="ECO:0007669"/>
    <property type="project" value="TreeGrafter"/>
</dbReference>
<dbReference type="CDD" id="cd18103">
    <property type="entry name" value="SpoU-like_RlmB"/>
    <property type="match status" value="1"/>
</dbReference>
<evidence type="ECO:0000256" key="3">
    <source>
        <dbReference type="ARBA" id="ARBA00022679"/>
    </source>
</evidence>
<organism evidence="6 7">
    <name type="scientific">Shouchella lonarensis</name>
    <dbReference type="NCBI Taxonomy" id="1464122"/>
    <lineage>
        <taxon>Bacteria</taxon>
        <taxon>Bacillati</taxon>
        <taxon>Bacillota</taxon>
        <taxon>Bacilli</taxon>
        <taxon>Bacillales</taxon>
        <taxon>Bacillaceae</taxon>
        <taxon>Shouchella</taxon>
    </lineage>
</organism>
<name>A0A1G6LZ90_9BACI</name>
<dbReference type="SUPFAM" id="SSF55315">
    <property type="entry name" value="L30e-like"/>
    <property type="match status" value="1"/>
</dbReference>
<evidence type="ECO:0000256" key="2">
    <source>
        <dbReference type="ARBA" id="ARBA00022603"/>
    </source>
</evidence>
<dbReference type="GO" id="GO:0003723">
    <property type="term" value="F:RNA binding"/>
    <property type="evidence" value="ECO:0007669"/>
    <property type="project" value="InterPro"/>
</dbReference>
<dbReference type="PANTHER" id="PTHR46429">
    <property type="entry name" value="23S RRNA (GUANOSINE-2'-O-)-METHYLTRANSFERASE RLMB"/>
    <property type="match status" value="1"/>
</dbReference>
<dbReference type="FunFam" id="3.40.1280.10:FF:000008">
    <property type="entry name" value="Group 3 RNA methyltransferase TrmH"/>
    <property type="match status" value="1"/>
</dbReference>
<feature type="domain" description="RNA 2-O ribose methyltransferase substrate binding" evidence="5">
    <location>
        <begin position="50"/>
        <end position="125"/>
    </location>
</feature>
<proteinExistence type="inferred from homology"/>
<dbReference type="Proteomes" id="UP000242662">
    <property type="component" value="Unassembled WGS sequence"/>
</dbReference>
<evidence type="ECO:0000256" key="4">
    <source>
        <dbReference type="SAM" id="MobiDB-lite"/>
    </source>
</evidence>
<dbReference type="AlphaFoldDB" id="A0A1G6LZ90"/>
<dbReference type="InterPro" id="IPR029064">
    <property type="entry name" value="Ribosomal_eL30-like_sf"/>
</dbReference>
<dbReference type="SMART" id="SM00967">
    <property type="entry name" value="SpoU_sub_bind"/>
    <property type="match status" value="1"/>
</dbReference>
<dbReference type="Pfam" id="PF00588">
    <property type="entry name" value="SpoU_methylase"/>
    <property type="match status" value="1"/>
</dbReference>
<dbReference type="PANTHER" id="PTHR46429:SF1">
    <property type="entry name" value="23S RRNA (GUANOSINE-2'-O-)-METHYLTRANSFERASE RLMB"/>
    <property type="match status" value="1"/>
</dbReference>
<dbReference type="GO" id="GO:0008173">
    <property type="term" value="F:RNA methyltransferase activity"/>
    <property type="evidence" value="ECO:0007669"/>
    <property type="project" value="InterPro"/>
</dbReference>
<feature type="compositionally biased region" description="Basic residues" evidence="4">
    <location>
        <begin position="1"/>
        <end position="11"/>
    </location>
</feature>
<keyword evidence="2 6" id="KW-0489">Methyltransferase</keyword>
<protein>
    <submittedName>
        <fullName evidence="6">23S rRNA (Guanosine2251-2'-O)-methyltransferase</fullName>
    </submittedName>
</protein>
<dbReference type="InterPro" id="IPR001537">
    <property type="entry name" value="SpoU_MeTrfase"/>
</dbReference>
<dbReference type="InterPro" id="IPR029028">
    <property type="entry name" value="Alpha/beta_knot_MTases"/>
</dbReference>
<dbReference type="Gene3D" id="3.30.1330.30">
    <property type="match status" value="1"/>
</dbReference>
<dbReference type="OrthoDB" id="9794400at2"/>
<evidence type="ECO:0000256" key="1">
    <source>
        <dbReference type="ARBA" id="ARBA00007228"/>
    </source>
</evidence>
<keyword evidence="7" id="KW-1185">Reference proteome</keyword>
<evidence type="ECO:0000313" key="7">
    <source>
        <dbReference type="Proteomes" id="UP000242662"/>
    </source>
</evidence>
<dbReference type="GO" id="GO:0032259">
    <property type="term" value="P:methylation"/>
    <property type="evidence" value="ECO:0007669"/>
    <property type="project" value="UniProtKB-KW"/>
</dbReference>
<accession>A0A1G6LZ90</accession>
<sequence length="295" mass="32683">MKQSNKQHVRRTSTAPQSPKREKRQGTRKKTVTPQARKPQVTPLQVAHTLIAGKNPVIEAMQSGRKVYQVWIGEHSQKGQMQTVQSLAQENEVPIQPIKKQQLDEWIGHSNHQGVVAAVKPYDYATIDMLFDRAQAANEAPFFLLLDGIEDPHNLGSIMRTADAAGVHGIIIPKRRAVGLTETVAKASTGAIEYIPVVQVTNLARTMDELKERGLWFFGTDASGSDHYNEVTYDQGAIGLVIGSEGKGMGRLVKEKCDFLLRIPMNGRVTSLNASVAAALLMYEIYRQRERVSDS</sequence>
<evidence type="ECO:0000259" key="5">
    <source>
        <dbReference type="SMART" id="SM00967"/>
    </source>
</evidence>
<feature type="compositionally biased region" description="Basic residues" evidence="4">
    <location>
        <begin position="21"/>
        <end position="31"/>
    </location>
</feature>
<dbReference type="Pfam" id="PF08032">
    <property type="entry name" value="SpoU_sub_bind"/>
    <property type="match status" value="1"/>
</dbReference>